<evidence type="ECO:0000256" key="2">
    <source>
        <dbReference type="PROSITE-ProRule" id="PRU00708"/>
    </source>
</evidence>
<dbReference type="Pfam" id="PF13041">
    <property type="entry name" value="PPR_2"/>
    <property type="match status" value="1"/>
</dbReference>
<proteinExistence type="predicted"/>
<protein>
    <recommendedName>
        <fullName evidence="5">Pentatricopeptide repeat-containing protein</fullName>
    </recommendedName>
</protein>
<dbReference type="Proteomes" id="UP001162131">
    <property type="component" value="Unassembled WGS sequence"/>
</dbReference>
<name>A0AAU9KAZ4_9CILI</name>
<dbReference type="InterPro" id="IPR002885">
    <property type="entry name" value="PPR_rpt"/>
</dbReference>
<feature type="repeat" description="PPR" evidence="2">
    <location>
        <begin position="96"/>
        <end position="130"/>
    </location>
</feature>
<dbReference type="Gene3D" id="1.25.40.10">
    <property type="entry name" value="Tetratricopeptide repeat domain"/>
    <property type="match status" value="3"/>
</dbReference>
<accession>A0AAU9KAZ4</accession>
<dbReference type="NCBIfam" id="TIGR00756">
    <property type="entry name" value="PPR"/>
    <property type="match status" value="2"/>
</dbReference>
<organism evidence="3 4">
    <name type="scientific">Blepharisma stoltei</name>
    <dbReference type="NCBI Taxonomy" id="1481888"/>
    <lineage>
        <taxon>Eukaryota</taxon>
        <taxon>Sar</taxon>
        <taxon>Alveolata</taxon>
        <taxon>Ciliophora</taxon>
        <taxon>Postciliodesmatophora</taxon>
        <taxon>Heterotrichea</taxon>
        <taxon>Heterotrichida</taxon>
        <taxon>Blepharismidae</taxon>
        <taxon>Blepharisma</taxon>
    </lineage>
</organism>
<dbReference type="PANTHER" id="PTHR47447:SF17">
    <property type="entry name" value="OS12G0638900 PROTEIN"/>
    <property type="match status" value="1"/>
</dbReference>
<dbReference type="PROSITE" id="PS51375">
    <property type="entry name" value="PPR"/>
    <property type="match status" value="1"/>
</dbReference>
<dbReference type="Pfam" id="PF01535">
    <property type="entry name" value="PPR"/>
    <property type="match status" value="1"/>
</dbReference>
<keyword evidence="4" id="KW-1185">Reference proteome</keyword>
<dbReference type="AlphaFoldDB" id="A0AAU9KAZ4"/>
<dbReference type="InterPro" id="IPR011990">
    <property type="entry name" value="TPR-like_helical_dom_sf"/>
</dbReference>
<dbReference type="PANTHER" id="PTHR47447">
    <property type="entry name" value="OS03G0856100 PROTEIN"/>
    <property type="match status" value="1"/>
</dbReference>
<evidence type="ECO:0000256" key="1">
    <source>
        <dbReference type="ARBA" id="ARBA00022737"/>
    </source>
</evidence>
<keyword evidence="1" id="KW-0677">Repeat</keyword>
<sequence>MSSVIKQAGSTAKKFVSKRAWQKMNEIKPRISGKTTVALVKPNMPKKSPPLSEALKREIQKEFFNIKEVQAKVTPFNALEVLDASFEGFFLNREYNLENFNLLIRMLASRGKIDEALGILEKMKIMGITPDKHTYIQLMVASGKAQDTDTAEIVFDKAVEALGHPDGSMYTTLLSTYANCANPDKVQALINEKKAKGYKVTAADWTNLIRALDKADRSLEGVEVYKKRQTEVEIDEYMVSTAIKACAKCYEAEYAKRLWDDLQSLGFKDVAFHYNAIIFALGKRRDYAEEALDIYRRMKGLFIQIDSDTIKGVLTACSRLGDLVSAQHALIDMKNAGLEMTPTFYNLLLRTYAEACVNATENAKDIFIKESWELFRQCEEKGMVEKHVVCSLLTVHCKAFREHQAEDMVLPIYDEYGFKKEKEEYRALMEMYTLLNEPKIVFRLWDSFVVEKLKPDMYILNSYLQNTLKTGDTDRAVECLYAFKENNLRPMYVLIKKIHFMEDKPPRLWAAIQEFPYFYTYVHNMNYGKRLRIDKVEERFTA</sequence>
<comment type="caution">
    <text evidence="3">The sequence shown here is derived from an EMBL/GenBank/DDBJ whole genome shotgun (WGS) entry which is preliminary data.</text>
</comment>
<evidence type="ECO:0000313" key="4">
    <source>
        <dbReference type="Proteomes" id="UP001162131"/>
    </source>
</evidence>
<evidence type="ECO:0000313" key="3">
    <source>
        <dbReference type="EMBL" id="CAG9335648.1"/>
    </source>
</evidence>
<dbReference type="EMBL" id="CAJZBQ010000062">
    <property type="protein sequence ID" value="CAG9335648.1"/>
    <property type="molecule type" value="Genomic_DNA"/>
</dbReference>
<gene>
    <name evidence="3" type="ORF">BSTOLATCC_MIC64113</name>
</gene>
<evidence type="ECO:0008006" key="5">
    <source>
        <dbReference type="Google" id="ProtNLM"/>
    </source>
</evidence>
<reference evidence="3" key="1">
    <citation type="submission" date="2021-09" db="EMBL/GenBank/DDBJ databases">
        <authorList>
            <consortium name="AG Swart"/>
            <person name="Singh M."/>
            <person name="Singh A."/>
            <person name="Seah K."/>
            <person name="Emmerich C."/>
        </authorList>
    </citation>
    <scope>NUCLEOTIDE SEQUENCE</scope>
    <source>
        <strain evidence="3">ATCC30299</strain>
    </source>
</reference>